<keyword evidence="2" id="KW-0812">Transmembrane</keyword>
<dbReference type="Gene3D" id="3.55.50.30">
    <property type="match status" value="1"/>
</dbReference>
<dbReference type="EMBL" id="CP036498">
    <property type="protein sequence ID" value="QUS39442.1"/>
    <property type="molecule type" value="Genomic_DNA"/>
</dbReference>
<organism evidence="5 6">
    <name type="scientific">Tardiphaga alba</name>
    <dbReference type="NCBI Taxonomy" id="340268"/>
    <lineage>
        <taxon>Bacteria</taxon>
        <taxon>Pseudomonadati</taxon>
        <taxon>Pseudomonadota</taxon>
        <taxon>Alphaproteobacteria</taxon>
        <taxon>Hyphomicrobiales</taxon>
        <taxon>Nitrobacteraceae</taxon>
        <taxon>Tardiphaga</taxon>
    </lineage>
</organism>
<protein>
    <submittedName>
        <fullName evidence="5">FecR family protein</fullName>
    </submittedName>
</protein>
<feature type="transmembrane region" description="Helical" evidence="2">
    <location>
        <begin position="117"/>
        <end position="141"/>
    </location>
</feature>
<dbReference type="InterPro" id="IPR006860">
    <property type="entry name" value="FecR"/>
</dbReference>
<proteinExistence type="predicted"/>
<evidence type="ECO:0000313" key="5">
    <source>
        <dbReference type="EMBL" id="QUS39442.1"/>
    </source>
</evidence>
<dbReference type="Proteomes" id="UP000682843">
    <property type="component" value="Chromosome"/>
</dbReference>
<dbReference type="Gene3D" id="2.60.120.1440">
    <property type="match status" value="1"/>
</dbReference>
<keyword evidence="2" id="KW-1133">Transmembrane helix</keyword>
<evidence type="ECO:0000259" key="4">
    <source>
        <dbReference type="Pfam" id="PF16220"/>
    </source>
</evidence>
<evidence type="ECO:0000256" key="1">
    <source>
        <dbReference type="SAM" id="MobiDB-lite"/>
    </source>
</evidence>
<keyword evidence="6" id="KW-1185">Reference proteome</keyword>
<dbReference type="PANTHER" id="PTHR30273:SF2">
    <property type="entry name" value="PROTEIN FECR"/>
    <property type="match status" value="1"/>
</dbReference>
<feature type="domain" description="FecR protein" evidence="3">
    <location>
        <begin position="144"/>
        <end position="235"/>
    </location>
</feature>
<dbReference type="PIRSF" id="PIRSF018266">
    <property type="entry name" value="FecR"/>
    <property type="match status" value="1"/>
</dbReference>
<reference evidence="5 6" key="1">
    <citation type="submission" date="2019-02" db="EMBL/GenBank/DDBJ databases">
        <title>Emended description of the genus Rhodopseudomonas and description of Rhodopseudomonas albus sp. nov., a non-phototrophic, heavy-metal-tolerant bacterium isolated from garden soil.</title>
        <authorList>
            <person name="Bao Z."/>
            <person name="Cao W.W."/>
            <person name="Sato Y."/>
            <person name="Nishizawa T."/>
            <person name="Zhao J."/>
            <person name="Guo Y."/>
            <person name="Ohta H."/>
        </authorList>
    </citation>
    <scope>NUCLEOTIDE SEQUENCE [LARGE SCALE GENOMIC DNA]</scope>
    <source>
        <strain evidence="5 6">SK50-23</strain>
    </source>
</reference>
<feature type="domain" description="FecR N-terminal" evidence="4">
    <location>
        <begin position="35"/>
        <end position="76"/>
    </location>
</feature>
<evidence type="ECO:0000256" key="2">
    <source>
        <dbReference type="SAM" id="Phobius"/>
    </source>
</evidence>
<dbReference type="PANTHER" id="PTHR30273">
    <property type="entry name" value="PERIPLASMIC SIGNAL SENSOR AND SIGMA FACTOR ACTIVATOR FECR-RELATED"/>
    <property type="match status" value="1"/>
</dbReference>
<accession>A0ABX8A874</accession>
<dbReference type="Pfam" id="PF16220">
    <property type="entry name" value="DUF4880"/>
    <property type="match status" value="1"/>
</dbReference>
<dbReference type="RefSeq" id="WP_211912983.1">
    <property type="nucleotide sequence ID" value="NZ_CP036498.1"/>
</dbReference>
<gene>
    <name evidence="5" type="ORF">RPMA_11790</name>
</gene>
<evidence type="ECO:0000259" key="3">
    <source>
        <dbReference type="Pfam" id="PF04773"/>
    </source>
</evidence>
<sequence>MNGAVPSGLSSWCDDEIFRGATTIPRDKDNETLAQDALHWLIASRDEPGDAALQERLRIWRATSPAHERAWQEAERTWDALGDLPAASESKPQQRKGGRQSASATMRAASRPRGRRVTATAIGLIAACLCIAYLPVVMIWFSADHRTGTAETRQIRLEDGSTVYLGADSAIKLAYAPERRRIHLLSGQAYFDVAPDRNRPMTVVSGDVETTVLGTAFDVRMQSSSVAVAVNHGRVAVARADDARDAGPVLRAGDWARVADGTAIERGTGAADAAGSWRSGTLIVTDETVADMIDEIRRYYRGKIVVLNAGLGHERVTGVFKLNDPLAALRAVAEANGGAVRQISPWLTVVYRN</sequence>
<name>A0ABX8A874_9BRAD</name>
<dbReference type="InterPro" id="IPR012373">
    <property type="entry name" value="Ferrdict_sens_TM"/>
</dbReference>
<feature type="region of interest" description="Disordered" evidence="1">
    <location>
        <begin position="84"/>
        <end position="112"/>
    </location>
</feature>
<dbReference type="Pfam" id="PF04773">
    <property type="entry name" value="FecR"/>
    <property type="match status" value="1"/>
</dbReference>
<dbReference type="InterPro" id="IPR032623">
    <property type="entry name" value="FecR_N"/>
</dbReference>
<keyword evidence="2" id="KW-0472">Membrane</keyword>
<evidence type="ECO:0000313" key="6">
    <source>
        <dbReference type="Proteomes" id="UP000682843"/>
    </source>
</evidence>